<dbReference type="RefSeq" id="WP_091496265.1">
    <property type="nucleotide sequence ID" value="NZ_FODJ01000003.1"/>
</dbReference>
<evidence type="ECO:0000259" key="1">
    <source>
        <dbReference type="Pfam" id="PF13474"/>
    </source>
</evidence>
<evidence type="ECO:0000313" key="3">
    <source>
        <dbReference type="Proteomes" id="UP000199300"/>
    </source>
</evidence>
<dbReference type="SUPFAM" id="SSF54427">
    <property type="entry name" value="NTF2-like"/>
    <property type="match status" value="1"/>
</dbReference>
<evidence type="ECO:0000313" key="2">
    <source>
        <dbReference type="EMBL" id="SEO08132.1"/>
    </source>
</evidence>
<organism evidence="2 3">
    <name type="scientific">Amphibacillus marinus</name>
    <dbReference type="NCBI Taxonomy" id="872970"/>
    <lineage>
        <taxon>Bacteria</taxon>
        <taxon>Bacillati</taxon>
        <taxon>Bacillota</taxon>
        <taxon>Bacilli</taxon>
        <taxon>Bacillales</taxon>
        <taxon>Bacillaceae</taxon>
        <taxon>Amphibacillus</taxon>
    </lineage>
</organism>
<name>A0A1H8LSL1_9BACI</name>
<dbReference type="OrthoDB" id="9152983at2"/>
<reference evidence="2 3" key="1">
    <citation type="submission" date="2016-10" db="EMBL/GenBank/DDBJ databases">
        <authorList>
            <person name="de Groot N.N."/>
        </authorList>
    </citation>
    <scope>NUCLEOTIDE SEQUENCE [LARGE SCALE GENOMIC DNA]</scope>
    <source>
        <strain evidence="2 3">CGMCC 1.10434</strain>
    </source>
</reference>
<sequence length="123" mass="14319">MRAQQALNRYIAATNSHDFNEVKQVLDEHAVYWFTDQICTTHDQIKNYFEAAWALIKDEVYQAREVKWISHDQASATCLYTYYYEGYLDGEFISGSGRATNVFVKNTNNEWKLIHEHLSSGKG</sequence>
<dbReference type="Proteomes" id="UP000199300">
    <property type="component" value="Unassembled WGS sequence"/>
</dbReference>
<dbReference type="InterPro" id="IPR032710">
    <property type="entry name" value="NTF2-like_dom_sf"/>
</dbReference>
<dbReference type="AlphaFoldDB" id="A0A1H8LSL1"/>
<protein>
    <submittedName>
        <fullName evidence="2">SnoaL-like domain-containing protein</fullName>
    </submittedName>
</protein>
<dbReference type="STRING" id="872970.SAMN04488134_103311"/>
<accession>A0A1H8LSL1</accession>
<proteinExistence type="predicted"/>
<dbReference type="EMBL" id="FODJ01000003">
    <property type="protein sequence ID" value="SEO08132.1"/>
    <property type="molecule type" value="Genomic_DNA"/>
</dbReference>
<dbReference type="InterPro" id="IPR037401">
    <property type="entry name" value="SnoaL-like"/>
</dbReference>
<dbReference type="Gene3D" id="3.10.450.50">
    <property type="match status" value="1"/>
</dbReference>
<keyword evidence="3" id="KW-1185">Reference proteome</keyword>
<feature type="domain" description="SnoaL-like" evidence="1">
    <location>
        <begin position="5"/>
        <end position="119"/>
    </location>
</feature>
<dbReference type="Pfam" id="PF13474">
    <property type="entry name" value="SnoaL_3"/>
    <property type="match status" value="1"/>
</dbReference>
<gene>
    <name evidence="2" type="ORF">SAMN04488134_103311</name>
</gene>